<evidence type="ECO:0000256" key="2">
    <source>
        <dbReference type="ARBA" id="ARBA00023015"/>
    </source>
</evidence>
<evidence type="ECO:0000259" key="6">
    <source>
        <dbReference type="PROSITE" id="PS50043"/>
    </source>
</evidence>
<dbReference type="RefSeq" id="WP_201849234.1">
    <property type="nucleotide sequence ID" value="NZ_JABBYC010000035.1"/>
</dbReference>
<feature type="modified residue" description="4-aspartylphosphate" evidence="5">
    <location>
        <position position="58"/>
    </location>
</feature>
<gene>
    <name evidence="8" type="ORF">HGK34_16005</name>
</gene>
<dbReference type="CDD" id="cd06170">
    <property type="entry name" value="LuxR_C_like"/>
    <property type="match status" value="1"/>
</dbReference>
<dbReference type="InterPro" id="IPR001789">
    <property type="entry name" value="Sig_transdc_resp-reg_receiver"/>
</dbReference>
<evidence type="ECO:0000256" key="4">
    <source>
        <dbReference type="ARBA" id="ARBA00023163"/>
    </source>
</evidence>
<dbReference type="Pfam" id="PF00196">
    <property type="entry name" value="GerE"/>
    <property type="match status" value="1"/>
</dbReference>
<dbReference type="Pfam" id="PF00072">
    <property type="entry name" value="Response_reg"/>
    <property type="match status" value="1"/>
</dbReference>
<evidence type="ECO:0000256" key="1">
    <source>
        <dbReference type="ARBA" id="ARBA00022553"/>
    </source>
</evidence>
<dbReference type="InterPro" id="IPR016032">
    <property type="entry name" value="Sig_transdc_resp-reg_C-effctor"/>
</dbReference>
<feature type="domain" description="Response regulatory" evidence="7">
    <location>
        <begin position="7"/>
        <end position="123"/>
    </location>
</feature>
<dbReference type="PROSITE" id="PS50043">
    <property type="entry name" value="HTH_LUXR_2"/>
    <property type="match status" value="1"/>
</dbReference>
<organism evidence="8 9">
    <name type="scientific">Myceligenerans indicum</name>
    <dbReference type="NCBI Taxonomy" id="2593663"/>
    <lineage>
        <taxon>Bacteria</taxon>
        <taxon>Bacillati</taxon>
        <taxon>Actinomycetota</taxon>
        <taxon>Actinomycetes</taxon>
        <taxon>Micrococcales</taxon>
        <taxon>Promicromonosporaceae</taxon>
        <taxon>Myceligenerans</taxon>
    </lineage>
</organism>
<keyword evidence="3" id="KW-0238">DNA-binding</keyword>
<keyword evidence="1 5" id="KW-0597">Phosphoprotein</keyword>
<dbReference type="SUPFAM" id="SSF46894">
    <property type="entry name" value="C-terminal effector domain of the bipartite response regulators"/>
    <property type="match status" value="1"/>
</dbReference>
<dbReference type="SUPFAM" id="SSF52172">
    <property type="entry name" value="CheY-like"/>
    <property type="match status" value="1"/>
</dbReference>
<name>A0ABS1LNU6_9MICO</name>
<comment type="caution">
    <text evidence="8">The sequence shown here is derived from an EMBL/GenBank/DDBJ whole genome shotgun (WGS) entry which is preliminary data.</text>
</comment>
<keyword evidence="2" id="KW-0805">Transcription regulation</keyword>
<dbReference type="PANTHER" id="PTHR43214:SF24">
    <property type="entry name" value="TRANSCRIPTIONAL REGULATORY PROTEIN NARL-RELATED"/>
    <property type="match status" value="1"/>
</dbReference>
<feature type="domain" description="HTH luxR-type" evidence="6">
    <location>
        <begin position="148"/>
        <end position="213"/>
    </location>
</feature>
<sequence>MTGSTVRVFLVDDHEVERRGLADLLSEEPGIEVIGEAATARGAMARVPVLMPDVVLLDVQLPDGDGVHVCRDLKQQAPEVACLIVTTFDDDRALFDAVLAGASGYVVNRIGGPELVDAIRVVAAGGSTLDPHAADRVMERLRRDASPPDDPLANLTPVERRVLTLVGRGLTNGEIAGELLLTEQTIKNNVSSILTKLRLERRVQAAVLAARLGIC</sequence>
<dbReference type="PROSITE" id="PS00622">
    <property type="entry name" value="HTH_LUXR_1"/>
    <property type="match status" value="1"/>
</dbReference>
<dbReference type="InterPro" id="IPR000792">
    <property type="entry name" value="Tscrpt_reg_LuxR_C"/>
</dbReference>
<keyword evidence="9" id="KW-1185">Reference proteome</keyword>
<dbReference type="PRINTS" id="PR00038">
    <property type="entry name" value="HTHLUXR"/>
</dbReference>
<accession>A0ABS1LNU6</accession>
<evidence type="ECO:0000256" key="3">
    <source>
        <dbReference type="ARBA" id="ARBA00023125"/>
    </source>
</evidence>
<dbReference type="Gene3D" id="3.40.50.2300">
    <property type="match status" value="1"/>
</dbReference>
<dbReference type="SMART" id="SM00421">
    <property type="entry name" value="HTH_LUXR"/>
    <property type="match status" value="1"/>
</dbReference>
<evidence type="ECO:0000259" key="7">
    <source>
        <dbReference type="PROSITE" id="PS50110"/>
    </source>
</evidence>
<proteinExistence type="predicted"/>
<evidence type="ECO:0000313" key="8">
    <source>
        <dbReference type="EMBL" id="MBL0887764.1"/>
    </source>
</evidence>
<dbReference type="Proteomes" id="UP000675409">
    <property type="component" value="Unassembled WGS sequence"/>
</dbReference>
<dbReference type="PANTHER" id="PTHR43214">
    <property type="entry name" value="TWO-COMPONENT RESPONSE REGULATOR"/>
    <property type="match status" value="1"/>
</dbReference>
<keyword evidence="4" id="KW-0804">Transcription</keyword>
<evidence type="ECO:0000256" key="5">
    <source>
        <dbReference type="PROSITE-ProRule" id="PRU00169"/>
    </source>
</evidence>
<dbReference type="PROSITE" id="PS50110">
    <property type="entry name" value="RESPONSE_REGULATORY"/>
    <property type="match status" value="1"/>
</dbReference>
<dbReference type="SMART" id="SM00448">
    <property type="entry name" value="REC"/>
    <property type="match status" value="1"/>
</dbReference>
<dbReference type="CDD" id="cd17535">
    <property type="entry name" value="REC_NarL-like"/>
    <property type="match status" value="1"/>
</dbReference>
<protein>
    <submittedName>
        <fullName evidence="8">Response regulator transcription factor</fullName>
    </submittedName>
</protein>
<dbReference type="InterPro" id="IPR039420">
    <property type="entry name" value="WalR-like"/>
</dbReference>
<dbReference type="EMBL" id="JABBYC010000035">
    <property type="protein sequence ID" value="MBL0887764.1"/>
    <property type="molecule type" value="Genomic_DNA"/>
</dbReference>
<dbReference type="InterPro" id="IPR058245">
    <property type="entry name" value="NreC/VraR/RcsB-like_REC"/>
</dbReference>
<reference evidence="8 9" key="1">
    <citation type="journal article" date="2021" name="Arch. Microbiol.">
        <title>Myceligenerans indicum sp. nov., an actinobacterium isolated from mangrove sediment of Sundarbans, India.</title>
        <authorList>
            <person name="Asha K."/>
            <person name="Bhadury P."/>
        </authorList>
    </citation>
    <scope>NUCLEOTIDE SEQUENCE [LARGE SCALE GENOMIC DNA]</scope>
    <source>
        <strain evidence="8 9">I2</strain>
    </source>
</reference>
<evidence type="ECO:0000313" key="9">
    <source>
        <dbReference type="Proteomes" id="UP000675409"/>
    </source>
</evidence>
<dbReference type="InterPro" id="IPR011006">
    <property type="entry name" value="CheY-like_superfamily"/>
</dbReference>